<evidence type="ECO:0000256" key="7">
    <source>
        <dbReference type="ARBA" id="ARBA00022763"/>
    </source>
</evidence>
<dbReference type="Pfam" id="PF03167">
    <property type="entry name" value="UDG"/>
    <property type="match status" value="1"/>
</dbReference>
<dbReference type="PANTHER" id="PTHR33693:SF1">
    <property type="entry name" value="TYPE-4 URACIL-DNA GLYCOSYLASE"/>
    <property type="match status" value="1"/>
</dbReference>
<dbReference type="STRING" id="649638.Trad_1275"/>
<evidence type="ECO:0000256" key="8">
    <source>
        <dbReference type="ARBA" id="ARBA00022801"/>
    </source>
</evidence>
<evidence type="ECO:0000313" key="13">
    <source>
        <dbReference type="EMBL" id="ADI14398.1"/>
    </source>
</evidence>
<dbReference type="HOGENOM" id="CLU_044815_1_3_0"/>
<dbReference type="KEGG" id="tra:Trad_1275"/>
<reference evidence="14" key="1">
    <citation type="submission" date="2010-05" db="EMBL/GenBank/DDBJ databases">
        <title>The complete genome of Truepera radiovictris DSM 17093.</title>
        <authorList>
            <consortium name="US DOE Joint Genome Institute (JGI-PGF)"/>
            <person name="Lucas S."/>
            <person name="Copeland A."/>
            <person name="Lapidus A."/>
            <person name="Glavina del Rio T."/>
            <person name="Dalin E."/>
            <person name="Tice H."/>
            <person name="Bruce D."/>
            <person name="Goodwin L."/>
            <person name="Pitluck S."/>
            <person name="Kyrpides N."/>
            <person name="Mavromatis K."/>
            <person name="Ovchinnikova G."/>
            <person name="Munk A.C."/>
            <person name="Detter J.C."/>
            <person name="Han C."/>
            <person name="Tapia R."/>
            <person name="Land M."/>
            <person name="Hauser L."/>
            <person name="Markowitz V."/>
            <person name="Cheng J.-F."/>
            <person name="Hugenholtz P."/>
            <person name="Woyke T."/>
            <person name="Wu D."/>
            <person name="Tindall B."/>
            <person name="Pomrenke H.G."/>
            <person name="Brambilla E."/>
            <person name="Klenk H.-P."/>
            <person name="Eisen J.A."/>
        </authorList>
    </citation>
    <scope>NUCLEOTIDE SEQUENCE [LARGE SCALE GENOMIC DNA]</scope>
    <source>
        <strain evidence="14">DSM 17093 / CIP 108686 / LMG 22925 / RQ-24</strain>
    </source>
</reference>
<dbReference type="eggNOG" id="COG1573">
    <property type="taxonomic scope" value="Bacteria"/>
</dbReference>
<proteinExistence type="inferred from homology"/>
<sequence length="219" mass="24571">MLVRAPWRGTLGPMTLSDLEQQARNTPKPAALAELSDNLVFGEGNPDADVVIVGEAPGEDEDLLGRPFVGRAGQLLDRILESAHIEREDVYITNILKYRPPGNRNPKPEEIEASAPLLLEQLRLIRPQIIATLGNFPTQYFAGTKEGITKTRGRWFSWHGVRVFPMFHPAYLLRNPSRERGSPKWLMWQDIRALKAAIDELGPKPAVFVVDTARQEGLF</sequence>
<evidence type="ECO:0000313" key="14">
    <source>
        <dbReference type="Proteomes" id="UP000000379"/>
    </source>
</evidence>
<gene>
    <name evidence="13" type="ordered locus">Trad_1275</name>
</gene>
<comment type="catalytic activity">
    <reaction evidence="1">
        <text>Hydrolyzes single-stranded DNA or mismatched double-stranded DNA and polynucleotides, releasing free uracil.</text>
        <dbReference type="EC" id="3.2.2.27"/>
    </reaction>
</comment>
<keyword evidence="9" id="KW-0408">Iron</keyword>
<dbReference type="PANTHER" id="PTHR33693">
    <property type="entry name" value="TYPE-5 URACIL-DNA GLYCOSYLASE"/>
    <property type="match status" value="1"/>
</dbReference>
<evidence type="ECO:0000259" key="12">
    <source>
        <dbReference type="SMART" id="SM00986"/>
    </source>
</evidence>
<comment type="similarity">
    <text evidence="2">Belongs to the uracil-DNA glycosylase (UDG) superfamily. Type 4 (UDGa) family.</text>
</comment>
<evidence type="ECO:0000256" key="9">
    <source>
        <dbReference type="ARBA" id="ARBA00023004"/>
    </source>
</evidence>
<keyword evidence="8" id="KW-0378">Hydrolase</keyword>
<dbReference type="GO" id="GO:0004844">
    <property type="term" value="F:uracil DNA N-glycosylase activity"/>
    <property type="evidence" value="ECO:0007669"/>
    <property type="project" value="UniProtKB-EC"/>
</dbReference>
<evidence type="ECO:0000256" key="6">
    <source>
        <dbReference type="ARBA" id="ARBA00022723"/>
    </source>
</evidence>
<dbReference type="EMBL" id="CP002049">
    <property type="protein sequence ID" value="ADI14398.1"/>
    <property type="molecule type" value="Genomic_DNA"/>
</dbReference>
<evidence type="ECO:0000256" key="10">
    <source>
        <dbReference type="ARBA" id="ARBA00023014"/>
    </source>
</evidence>
<dbReference type="InterPro" id="IPR036895">
    <property type="entry name" value="Uracil-DNA_glycosylase-like_sf"/>
</dbReference>
<keyword evidence="6" id="KW-0479">Metal-binding</keyword>
<keyword evidence="5" id="KW-0004">4Fe-4S</keyword>
<accession>D7CWJ9</accession>
<protein>
    <recommendedName>
        <fullName evidence="4">Type-4 uracil-DNA glycosylase</fullName>
        <ecNumber evidence="3">3.2.2.27</ecNumber>
    </recommendedName>
</protein>
<organism evidence="13 14">
    <name type="scientific">Truepera radiovictrix (strain DSM 17093 / CIP 108686 / LMG 22925 / RQ-24)</name>
    <dbReference type="NCBI Taxonomy" id="649638"/>
    <lineage>
        <taxon>Bacteria</taxon>
        <taxon>Thermotogati</taxon>
        <taxon>Deinococcota</taxon>
        <taxon>Deinococci</taxon>
        <taxon>Trueperales</taxon>
        <taxon>Trueperaceae</taxon>
        <taxon>Truepera</taxon>
    </lineage>
</organism>
<dbReference type="GO" id="GO:0046872">
    <property type="term" value="F:metal ion binding"/>
    <property type="evidence" value="ECO:0007669"/>
    <property type="project" value="UniProtKB-KW"/>
</dbReference>
<dbReference type="Gene3D" id="3.40.470.10">
    <property type="entry name" value="Uracil-DNA glycosylase-like domain"/>
    <property type="match status" value="1"/>
</dbReference>
<dbReference type="GO" id="GO:0006281">
    <property type="term" value="P:DNA repair"/>
    <property type="evidence" value="ECO:0007669"/>
    <property type="project" value="UniProtKB-KW"/>
</dbReference>
<evidence type="ECO:0000256" key="3">
    <source>
        <dbReference type="ARBA" id="ARBA00012030"/>
    </source>
</evidence>
<dbReference type="GO" id="GO:0051539">
    <property type="term" value="F:4 iron, 4 sulfur cluster binding"/>
    <property type="evidence" value="ECO:0007669"/>
    <property type="project" value="UniProtKB-KW"/>
</dbReference>
<dbReference type="InterPro" id="IPR005273">
    <property type="entry name" value="Ura-DNA_glyco_family4"/>
</dbReference>
<feature type="domain" description="Uracil-DNA glycosylase-like" evidence="12">
    <location>
        <begin position="41"/>
        <end position="192"/>
    </location>
</feature>
<dbReference type="EC" id="3.2.2.27" evidence="3"/>
<dbReference type="Proteomes" id="UP000000379">
    <property type="component" value="Chromosome"/>
</dbReference>
<keyword evidence="14" id="KW-1185">Reference proteome</keyword>
<dbReference type="NCBIfam" id="TIGR00758">
    <property type="entry name" value="UDG_fam4"/>
    <property type="match status" value="1"/>
</dbReference>
<name>D7CWJ9_TRURR</name>
<evidence type="ECO:0000256" key="11">
    <source>
        <dbReference type="ARBA" id="ARBA00023204"/>
    </source>
</evidence>
<dbReference type="AlphaFoldDB" id="D7CWJ9"/>
<evidence type="ECO:0000256" key="4">
    <source>
        <dbReference type="ARBA" id="ARBA00019403"/>
    </source>
</evidence>
<dbReference type="InterPro" id="IPR005122">
    <property type="entry name" value="Uracil-DNA_glycosylase-like"/>
</dbReference>
<dbReference type="CDD" id="cd10030">
    <property type="entry name" value="UDG-F4_TTUDGA_SPO1dp_like"/>
    <property type="match status" value="1"/>
</dbReference>
<dbReference type="SUPFAM" id="SSF52141">
    <property type="entry name" value="Uracil-DNA glycosylase-like"/>
    <property type="match status" value="1"/>
</dbReference>
<keyword evidence="10" id="KW-0411">Iron-sulfur</keyword>
<evidence type="ECO:0000256" key="5">
    <source>
        <dbReference type="ARBA" id="ARBA00022485"/>
    </source>
</evidence>
<evidence type="ECO:0000256" key="1">
    <source>
        <dbReference type="ARBA" id="ARBA00001400"/>
    </source>
</evidence>
<dbReference type="InterPro" id="IPR051536">
    <property type="entry name" value="UDG_Type-4/5"/>
</dbReference>
<keyword evidence="11" id="KW-0234">DNA repair</keyword>
<reference evidence="13 14" key="2">
    <citation type="journal article" date="2011" name="Stand. Genomic Sci.">
        <title>Complete genome sequence of Truepera radiovictrix type strain (RQ-24).</title>
        <authorList>
            <person name="Ivanova N."/>
            <person name="Rohde C."/>
            <person name="Munk C."/>
            <person name="Nolan M."/>
            <person name="Lucas S."/>
            <person name="Del Rio T.G."/>
            <person name="Tice H."/>
            <person name="Deshpande S."/>
            <person name="Cheng J.F."/>
            <person name="Tapia R."/>
            <person name="Han C."/>
            <person name="Goodwin L."/>
            <person name="Pitluck S."/>
            <person name="Liolios K."/>
            <person name="Mavromatis K."/>
            <person name="Mikhailova N."/>
            <person name="Pati A."/>
            <person name="Chen A."/>
            <person name="Palaniappan K."/>
            <person name="Land M."/>
            <person name="Hauser L."/>
            <person name="Chang Y.J."/>
            <person name="Jeffries C.D."/>
            <person name="Brambilla E."/>
            <person name="Rohde M."/>
            <person name="Goker M."/>
            <person name="Tindall B.J."/>
            <person name="Woyke T."/>
            <person name="Bristow J."/>
            <person name="Eisen J.A."/>
            <person name="Markowitz V."/>
            <person name="Hugenholtz P."/>
            <person name="Kyrpides N.C."/>
            <person name="Klenk H.P."/>
            <person name="Lapidus A."/>
        </authorList>
    </citation>
    <scope>NUCLEOTIDE SEQUENCE [LARGE SCALE GENOMIC DNA]</scope>
    <source>
        <strain evidence="14">DSM 17093 / CIP 108686 / LMG 22925 / RQ-24</strain>
    </source>
</reference>
<dbReference type="SMART" id="SM00987">
    <property type="entry name" value="UreE_C"/>
    <property type="match status" value="1"/>
</dbReference>
<evidence type="ECO:0000256" key="2">
    <source>
        <dbReference type="ARBA" id="ARBA00006521"/>
    </source>
</evidence>
<dbReference type="SMART" id="SM00986">
    <property type="entry name" value="UDG"/>
    <property type="match status" value="1"/>
</dbReference>
<keyword evidence="7" id="KW-0227">DNA damage</keyword>